<dbReference type="InterPro" id="IPR041569">
    <property type="entry name" value="AAA_lid_3"/>
</dbReference>
<feature type="domain" description="AAA ATPase AAA+ lid" evidence="1">
    <location>
        <begin position="10"/>
        <end position="49"/>
    </location>
</feature>
<dbReference type="AlphaFoldDB" id="A0A6A4HE51"/>
<gene>
    <name evidence="2" type="ORF">BT96DRAFT_996555</name>
</gene>
<sequence length="79" mass="8702">MKNMKLADEIDLKQIATDTHSYIGSNVASLCSEATMQQIHETMDLINLDEDTIDTEVLDALGVIAENFLFALGTLSRIT</sequence>
<dbReference type="OrthoDB" id="27435at2759"/>
<proteinExistence type="predicted"/>
<dbReference type="Proteomes" id="UP000799118">
    <property type="component" value="Unassembled WGS sequence"/>
</dbReference>
<accession>A0A6A4HE51</accession>
<protein>
    <recommendedName>
        <fullName evidence="1">AAA ATPase AAA+ lid domain-containing protein</fullName>
    </recommendedName>
</protein>
<reference evidence="2" key="1">
    <citation type="journal article" date="2019" name="Environ. Microbiol.">
        <title>Fungal ecological strategies reflected in gene transcription - a case study of two litter decomposers.</title>
        <authorList>
            <person name="Barbi F."/>
            <person name="Kohler A."/>
            <person name="Barry K."/>
            <person name="Baskaran P."/>
            <person name="Daum C."/>
            <person name="Fauchery L."/>
            <person name="Ihrmark K."/>
            <person name="Kuo A."/>
            <person name="LaButti K."/>
            <person name="Lipzen A."/>
            <person name="Morin E."/>
            <person name="Grigoriev I.V."/>
            <person name="Henrissat B."/>
            <person name="Lindahl B."/>
            <person name="Martin F."/>
        </authorList>
    </citation>
    <scope>NUCLEOTIDE SEQUENCE</scope>
    <source>
        <strain evidence="2">JB14</strain>
    </source>
</reference>
<dbReference type="Gene3D" id="1.10.8.60">
    <property type="match status" value="1"/>
</dbReference>
<evidence type="ECO:0000313" key="2">
    <source>
        <dbReference type="EMBL" id="KAE9396669.1"/>
    </source>
</evidence>
<evidence type="ECO:0000313" key="3">
    <source>
        <dbReference type="Proteomes" id="UP000799118"/>
    </source>
</evidence>
<evidence type="ECO:0000259" key="1">
    <source>
        <dbReference type="Pfam" id="PF17862"/>
    </source>
</evidence>
<keyword evidence="3" id="KW-1185">Reference proteome</keyword>
<dbReference type="Pfam" id="PF17862">
    <property type="entry name" value="AAA_lid_3"/>
    <property type="match status" value="1"/>
</dbReference>
<name>A0A6A4HE51_9AGAR</name>
<dbReference type="EMBL" id="ML769510">
    <property type="protein sequence ID" value="KAE9396669.1"/>
    <property type="molecule type" value="Genomic_DNA"/>
</dbReference>
<organism evidence="2 3">
    <name type="scientific">Gymnopus androsaceus JB14</name>
    <dbReference type="NCBI Taxonomy" id="1447944"/>
    <lineage>
        <taxon>Eukaryota</taxon>
        <taxon>Fungi</taxon>
        <taxon>Dikarya</taxon>
        <taxon>Basidiomycota</taxon>
        <taxon>Agaricomycotina</taxon>
        <taxon>Agaricomycetes</taxon>
        <taxon>Agaricomycetidae</taxon>
        <taxon>Agaricales</taxon>
        <taxon>Marasmiineae</taxon>
        <taxon>Omphalotaceae</taxon>
        <taxon>Gymnopus</taxon>
    </lineage>
</organism>